<name>A0A2V2YV97_9BACL</name>
<comment type="caution">
    <text evidence="1">The sequence shown here is derived from an EMBL/GenBank/DDBJ whole genome shotgun (WGS) entry which is preliminary data.</text>
</comment>
<proteinExistence type="predicted"/>
<protein>
    <submittedName>
        <fullName evidence="1">Uncharacterized protein</fullName>
    </submittedName>
</protein>
<evidence type="ECO:0000313" key="1">
    <source>
        <dbReference type="EMBL" id="PWW04897.1"/>
    </source>
</evidence>
<sequence length="181" mass="21343">MINVDTLYIHVRHWLFWYGVYGFTNKSCNDEITLFSDKEQNNRLAYFDLLTLPCLIDHLNSELDETDGSSDNAYMEKIQSFIDGDKEIGYSYIYPRDEEDESYQVNHSAPLNEKGLKPTYIYVWSKQVDAWDRESISDHVTILAREFLQRDVENIVFLDIPSYEETKASYEEDYARFGPID</sequence>
<reference evidence="1 2" key="1">
    <citation type="submission" date="2018-05" db="EMBL/GenBank/DDBJ databases">
        <title>Genomic Encyclopedia of Type Strains, Phase III (KMG-III): the genomes of soil and plant-associated and newly described type strains.</title>
        <authorList>
            <person name="Whitman W."/>
        </authorList>
    </citation>
    <scope>NUCLEOTIDE SEQUENCE [LARGE SCALE GENOMIC DNA]</scope>
    <source>
        <strain evidence="1 2">CECT 5696</strain>
    </source>
</reference>
<keyword evidence="2" id="KW-1185">Reference proteome</keyword>
<gene>
    <name evidence="1" type="ORF">DFQ01_106182</name>
</gene>
<dbReference type="EMBL" id="QGTQ01000006">
    <property type="protein sequence ID" value="PWW04897.1"/>
    <property type="molecule type" value="Genomic_DNA"/>
</dbReference>
<accession>A0A2V2YV97</accession>
<evidence type="ECO:0000313" key="2">
    <source>
        <dbReference type="Proteomes" id="UP000246635"/>
    </source>
</evidence>
<organism evidence="1 2">
    <name type="scientific">Paenibacillus cellulosilyticus</name>
    <dbReference type="NCBI Taxonomy" id="375489"/>
    <lineage>
        <taxon>Bacteria</taxon>
        <taxon>Bacillati</taxon>
        <taxon>Bacillota</taxon>
        <taxon>Bacilli</taxon>
        <taxon>Bacillales</taxon>
        <taxon>Paenibacillaceae</taxon>
        <taxon>Paenibacillus</taxon>
    </lineage>
</organism>
<dbReference type="RefSeq" id="WP_146216861.1">
    <property type="nucleotide sequence ID" value="NZ_CP054612.1"/>
</dbReference>
<dbReference type="Proteomes" id="UP000246635">
    <property type="component" value="Unassembled WGS sequence"/>
</dbReference>
<dbReference type="OrthoDB" id="2650732at2"/>
<dbReference type="AlphaFoldDB" id="A0A2V2YV97"/>